<proteinExistence type="predicted"/>
<evidence type="ECO:0000256" key="2">
    <source>
        <dbReference type="SAM" id="MobiDB-lite"/>
    </source>
</evidence>
<dbReference type="InterPro" id="IPR000315">
    <property type="entry name" value="Znf_B-box"/>
</dbReference>
<dbReference type="RefSeq" id="XP_004995229.1">
    <property type="nucleotide sequence ID" value="XM_004995172.1"/>
</dbReference>
<keyword evidence="5" id="KW-1185">Reference proteome</keyword>
<reference evidence="4" key="1">
    <citation type="submission" date="2009-08" db="EMBL/GenBank/DDBJ databases">
        <title>Annotation of Salpingoeca rosetta.</title>
        <authorList>
            <consortium name="The Broad Institute Genome Sequencing Platform"/>
            <person name="Russ C."/>
            <person name="Cuomo C."/>
            <person name="Burger G."/>
            <person name="Gray M.W."/>
            <person name="Holland P.W.H."/>
            <person name="King N."/>
            <person name="Lang F.B.F."/>
            <person name="Roger A.J."/>
            <person name="Ruiz-Trillo I."/>
            <person name="Young S.K."/>
            <person name="Zeng Q."/>
            <person name="Gargeya S."/>
            <person name="Alvarado L."/>
            <person name="Berlin A."/>
            <person name="Chapman S.B."/>
            <person name="Chen Z."/>
            <person name="Freedman E."/>
            <person name="Gellesch M."/>
            <person name="Goldberg J."/>
            <person name="Griggs A."/>
            <person name="Gujja S."/>
            <person name="Heilman E."/>
            <person name="Heiman D."/>
            <person name="Howarth C."/>
            <person name="Mehta T."/>
            <person name="Neiman D."/>
            <person name="Pearson M."/>
            <person name="Roberts A."/>
            <person name="Saif S."/>
            <person name="Shea T."/>
            <person name="Shenoy N."/>
            <person name="Sisk P."/>
            <person name="Stolte C."/>
            <person name="Sykes S."/>
            <person name="White J."/>
            <person name="Yandava C."/>
            <person name="Haas B."/>
            <person name="Nusbaum C."/>
            <person name="Birren B."/>
        </authorList>
    </citation>
    <scope>NUCLEOTIDE SEQUENCE [LARGE SCALE GENOMIC DNA]</scope>
    <source>
        <strain evidence="4">ATCC 50818</strain>
    </source>
</reference>
<dbReference type="Proteomes" id="UP000007799">
    <property type="component" value="Unassembled WGS sequence"/>
</dbReference>
<dbReference type="InterPro" id="IPR057668">
    <property type="entry name" value="E2_Ub-conjug_enz_C"/>
</dbReference>
<dbReference type="PROSITE" id="PS50119">
    <property type="entry name" value="ZF_BBOX"/>
    <property type="match status" value="1"/>
</dbReference>
<dbReference type="InterPro" id="IPR018553">
    <property type="entry name" value="E2_Ub-conjug_enz"/>
</dbReference>
<dbReference type="EMBL" id="GL832962">
    <property type="protein sequence ID" value="EGD82865.1"/>
    <property type="molecule type" value="Genomic_DNA"/>
</dbReference>
<dbReference type="KEGG" id="sre:PTSG_03497"/>
<dbReference type="Pfam" id="PF09418">
    <property type="entry name" value="DUF2009"/>
    <property type="match status" value="2"/>
</dbReference>
<name>F2U5S4_SALR5</name>
<protein>
    <recommendedName>
        <fullName evidence="3">B box-type domain-containing protein</fullName>
    </recommendedName>
</protein>
<feature type="region of interest" description="Disordered" evidence="2">
    <location>
        <begin position="96"/>
        <end position="115"/>
    </location>
</feature>
<dbReference type="OMA" id="HIFLMAG"/>
<feature type="compositionally biased region" description="Basic and acidic residues" evidence="2">
    <location>
        <begin position="14"/>
        <end position="24"/>
    </location>
</feature>
<gene>
    <name evidence="4" type="ORF">PTSG_03497</name>
</gene>
<dbReference type="PANTHER" id="PTHR31560:SF0">
    <property type="entry name" value="UPF0652 PROTEIN C22H10.08"/>
    <property type="match status" value="1"/>
</dbReference>
<feature type="region of interest" description="Disordered" evidence="2">
    <location>
        <begin position="1"/>
        <end position="36"/>
    </location>
</feature>
<evidence type="ECO:0000259" key="3">
    <source>
        <dbReference type="PROSITE" id="PS50119"/>
    </source>
</evidence>
<sequence>MASDTQAVAAEMVAAHHEEQRPEEQQNPEEEEEEAKQCVECEDQVAEVECLDCGEFFCRPCRDQQHRKGKRRAHRTRRLLGKLVAQGMGTVVGQEAGAAEEDDKGKHPSAHEESDMYREDVKYVPLRLTPDERVKLTVLEGALRVSEYTDRVDVRTWNKDAIIEGEIEEMMQTSLVDTASEARDLVAERTAAINRLTSKHMSATLSADDVERVVNSITDSNNYQAATGALVLKMIKYLKTYFSPDKADEFSDLSIGYGRGGSKLSHGHREQYTYVLQTLTLWLEITQQMFYLWWASDHDMLRPGNRYYLCNTGQGLNRMQQCPTVSQAMHRILGSVQRRCGRWVGLSVVHLGDRDVPNALFFIDKYTQVPRMLAPIVQTLDRIDELARNPSTAEFIAAYGKPDHLRKMLLRDFFRNAFNGDGDDGGSCIDGRLTSAWNWCSKLEKNQFYRVYMLAGFQGFDGSFLN</sequence>
<dbReference type="Pfam" id="PF22586">
    <property type="entry name" value="ANCHR-like_BBOX"/>
    <property type="match status" value="1"/>
</dbReference>
<dbReference type="eggNOG" id="ENOG502QRJJ">
    <property type="taxonomic scope" value="Eukaryota"/>
</dbReference>
<feature type="domain" description="B box-type" evidence="3">
    <location>
        <begin position="33"/>
        <end position="79"/>
    </location>
</feature>
<feature type="compositionally biased region" description="Basic and acidic residues" evidence="2">
    <location>
        <begin position="103"/>
        <end position="115"/>
    </location>
</feature>
<evidence type="ECO:0000256" key="1">
    <source>
        <dbReference type="PROSITE-ProRule" id="PRU00024"/>
    </source>
</evidence>
<dbReference type="PANTHER" id="PTHR31560">
    <property type="entry name" value="UPF0652 PROTEIN C16A11.03C-RELATED"/>
    <property type="match status" value="1"/>
</dbReference>
<dbReference type="GO" id="GO:0008270">
    <property type="term" value="F:zinc ion binding"/>
    <property type="evidence" value="ECO:0007669"/>
    <property type="project" value="UniProtKB-KW"/>
</dbReference>
<keyword evidence="1" id="KW-0862">Zinc</keyword>
<evidence type="ECO:0000313" key="4">
    <source>
        <dbReference type="EMBL" id="EGD82865.1"/>
    </source>
</evidence>
<dbReference type="OrthoDB" id="406045at2759"/>
<dbReference type="InParanoid" id="F2U5S4"/>
<dbReference type="SMART" id="SM00336">
    <property type="entry name" value="BBOX"/>
    <property type="match status" value="1"/>
</dbReference>
<dbReference type="GeneID" id="16075810"/>
<dbReference type="CDD" id="cd20208">
    <property type="entry name" value="Bbox1_DUF2009"/>
    <property type="match status" value="1"/>
</dbReference>
<keyword evidence="1" id="KW-0479">Metal-binding</keyword>
<evidence type="ECO:0000313" key="5">
    <source>
        <dbReference type="Proteomes" id="UP000007799"/>
    </source>
</evidence>
<keyword evidence="1" id="KW-0863">Zinc-finger</keyword>
<dbReference type="AlphaFoldDB" id="F2U5S4"/>
<organism evidence="5">
    <name type="scientific">Salpingoeca rosetta (strain ATCC 50818 / BSB-021)</name>
    <dbReference type="NCBI Taxonomy" id="946362"/>
    <lineage>
        <taxon>Eukaryota</taxon>
        <taxon>Choanoflagellata</taxon>
        <taxon>Craspedida</taxon>
        <taxon>Salpingoecidae</taxon>
        <taxon>Salpingoeca</taxon>
    </lineage>
</organism>
<feature type="compositionally biased region" description="Acidic residues" evidence="2">
    <location>
        <begin position="26"/>
        <end position="36"/>
    </location>
</feature>
<accession>F2U5S4</accession>